<dbReference type="InterPro" id="IPR010865">
    <property type="entry name" value="DUF1499"/>
</dbReference>
<comment type="caution">
    <text evidence="1">The sequence shown here is derived from an EMBL/GenBank/DDBJ whole genome shotgun (WGS) entry which is preliminary data.</text>
</comment>
<dbReference type="AlphaFoldDB" id="M7CT63"/>
<dbReference type="eggNOG" id="COG4446">
    <property type="taxonomic scope" value="Bacteria"/>
</dbReference>
<dbReference type="EMBL" id="APAT01000013">
    <property type="protein sequence ID" value="EMP56796.1"/>
    <property type="molecule type" value="Genomic_DNA"/>
</dbReference>
<reference evidence="1 2" key="1">
    <citation type="journal article" date="2013" name="Genome Announc.">
        <title>Genome Sequence of Hydrothermal Arsenic-Respiring Bacterium Marinobacter santoriniensis NKSG1T.</title>
        <authorList>
            <person name="Handley K.M."/>
            <person name="Upton M."/>
            <person name="Beatson S.A."/>
            <person name="Hery M."/>
            <person name="Lloyd J.R."/>
        </authorList>
    </citation>
    <scope>NUCLEOTIDE SEQUENCE [LARGE SCALE GENOMIC DNA]</scope>
    <source>
        <strain evidence="1 2">NKSG1</strain>
    </source>
</reference>
<protein>
    <submittedName>
        <fullName evidence="1">Uncharacterized protein</fullName>
    </submittedName>
</protein>
<dbReference type="STRING" id="1288826.MSNKSG1_05661"/>
<dbReference type="Proteomes" id="UP000011960">
    <property type="component" value="Unassembled WGS sequence"/>
</dbReference>
<dbReference type="Pfam" id="PF07386">
    <property type="entry name" value="DUF1499"/>
    <property type="match status" value="1"/>
</dbReference>
<dbReference type="OrthoDB" id="9793534at2"/>
<sequence length="141" mass="15328">MSGCASTGNVPASGTAFKLDGCSPFLNCVSSESSVGLYQVQSIELLQPLDPSSWDRIKSTALELPGASLEEARYGYANITCYSDFFGFPDFLEILVADDGRHLNVRSQSMLGFYDLGVNRARVERLREHLAEKDIAVGAVQ</sequence>
<proteinExistence type="predicted"/>
<evidence type="ECO:0000313" key="1">
    <source>
        <dbReference type="EMBL" id="EMP56796.1"/>
    </source>
</evidence>
<dbReference type="PATRIC" id="fig|1288826.3.peg.1104"/>
<evidence type="ECO:0000313" key="2">
    <source>
        <dbReference type="Proteomes" id="UP000011960"/>
    </source>
</evidence>
<name>M7CT63_9GAMM</name>
<accession>M7CT63</accession>
<gene>
    <name evidence="1" type="ORF">MSNKSG1_05661</name>
</gene>
<organism evidence="1 2">
    <name type="scientific">Marinobacter santoriniensis NKSG1</name>
    <dbReference type="NCBI Taxonomy" id="1288826"/>
    <lineage>
        <taxon>Bacteria</taxon>
        <taxon>Pseudomonadati</taxon>
        <taxon>Pseudomonadota</taxon>
        <taxon>Gammaproteobacteria</taxon>
        <taxon>Pseudomonadales</taxon>
        <taxon>Marinobacteraceae</taxon>
        <taxon>Marinobacter</taxon>
    </lineage>
</organism>
<keyword evidence="2" id="KW-1185">Reference proteome</keyword>